<keyword evidence="2" id="KW-0560">Oxidoreductase</keyword>
<reference evidence="5" key="1">
    <citation type="submission" date="2023-01" db="EMBL/GenBank/DDBJ databases">
        <title>Exophiala dermititidis isolated from Cystic Fibrosis Patient.</title>
        <authorList>
            <person name="Kurbessoian T."/>
            <person name="Crocker A."/>
            <person name="Murante D."/>
            <person name="Hogan D.A."/>
            <person name="Stajich J.E."/>
        </authorList>
    </citation>
    <scope>NUCLEOTIDE SEQUENCE</scope>
    <source>
        <strain evidence="5">Ex8</strain>
    </source>
</reference>
<dbReference type="Proteomes" id="UP001161757">
    <property type="component" value="Unassembled WGS sequence"/>
</dbReference>
<name>A0AAN6F200_EXODE</name>
<dbReference type="SUPFAM" id="SSF47203">
    <property type="entry name" value="Acyl-CoA dehydrogenase C-terminal domain-like"/>
    <property type="match status" value="1"/>
</dbReference>
<dbReference type="Gene3D" id="1.10.540.10">
    <property type="entry name" value="Acyl-CoA dehydrogenase/oxidase, N-terminal domain"/>
    <property type="match status" value="1"/>
</dbReference>
<dbReference type="AlphaFoldDB" id="A0AAN6F200"/>
<dbReference type="InterPro" id="IPR013786">
    <property type="entry name" value="AcylCoA_DH/ox_N"/>
</dbReference>
<dbReference type="FunFam" id="2.40.110.10:FF:000020">
    <property type="entry name" value="Putative acyl-CoA dehydrogenase YdbM"/>
    <property type="match status" value="1"/>
</dbReference>
<dbReference type="Gene3D" id="2.40.110.10">
    <property type="entry name" value="Butyryl-CoA Dehydrogenase, subunit A, domain 2"/>
    <property type="match status" value="1"/>
</dbReference>
<sequence length="483" mass="53091">MKIHAKIRYSTHNLDRDIKITPSTTAITTRPTGILIRSNFCKPPCILTMGSIGASSKTQTGAAIAAATQKYSQASLPNSSEEWLSRAREVAQVLSLDAPQRDIEGKSPFAEVSLLKASGLTKLLGPAEYGGAGQDWATAYKAIREVARGDGSIGMLLGYHLLWSTTANVVGTEDQNRRVWQQILSNNWFLGGAVNPRSADLKITEADDGKHIIFNGFKYFNTGGVVSDATILEGVLEGSGGQHIFTLVPTNQPGIQFSHDWDNIGMRLTESGSVKIENVRVPWTDAFGWDSATKKPIESILSIPYASLLLPTIQLVFSNFYLGIALGALDEAKKWTTTKTRAWPYVAGGDVKDKATDEHYILAKYGNFHAHLRAAEALADRAGEQIRDLYADHAEKRDVTARRRGEVAEWVASIKVVATDTGLRVTNGIFEVTGASSTARKVGLDRFWRDLRVHSLHDPVAYKEREVGRFFLLDEVPEPTWYT</sequence>
<feature type="domain" description="Acyl-CoA dehydrogenase/oxidase N-terminal" evidence="3">
    <location>
        <begin position="89"/>
        <end position="185"/>
    </location>
</feature>
<proteinExistence type="predicted"/>
<gene>
    <name evidence="5" type="ORF">HRR80_001648</name>
</gene>
<evidence type="ECO:0000313" key="5">
    <source>
        <dbReference type="EMBL" id="KAJ8994954.1"/>
    </source>
</evidence>
<dbReference type="InterPro" id="IPR009100">
    <property type="entry name" value="AcylCoA_DH/oxidase_NM_dom_sf"/>
</dbReference>
<dbReference type="Gene3D" id="1.20.140.10">
    <property type="entry name" value="Butyryl-CoA Dehydrogenase, subunit A, domain 3"/>
    <property type="match status" value="1"/>
</dbReference>
<dbReference type="InterPro" id="IPR013107">
    <property type="entry name" value="Acyl-CoA_DH_C"/>
</dbReference>
<dbReference type="InterPro" id="IPR046373">
    <property type="entry name" value="Acyl-CoA_Oxase/DH_mid-dom_sf"/>
</dbReference>
<dbReference type="EMBL" id="JAJGCB010000002">
    <property type="protein sequence ID" value="KAJ8994954.1"/>
    <property type="molecule type" value="Genomic_DNA"/>
</dbReference>
<dbReference type="GO" id="GO:0006552">
    <property type="term" value="P:L-leucine catabolic process"/>
    <property type="evidence" value="ECO:0007669"/>
    <property type="project" value="TreeGrafter"/>
</dbReference>
<dbReference type="FunFam" id="1.10.540.10:FF:000025">
    <property type="entry name" value="Related to Dibenzothiophene desulfurization enzyme C"/>
    <property type="match status" value="1"/>
</dbReference>
<accession>A0AAN6F200</accession>
<comment type="caution">
    <text evidence="5">The sequence shown here is derived from an EMBL/GenBank/DDBJ whole genome shotgun (WGS) entry which is preliminary data.</text>
</comment>
<dbReference type="Pfam" id="PF02771">
    <property type="entry name" value="Acyl-CoA_dh_N"/>
    <property type="match status" value="1"/>
</dbReference>
<evidence type="ECO:0000259" key="4">
    <source>
        <dbReference type="Pfam" id="PF08028"/>
    </source>
</evidence>
<evidence type="ECO:0008006" key="7">
    <source>
        <dbReference type="Google" id="ProtNLM"/>
    </source>
</evidence>
<dbReference type="PANTHER" id="PTHR43884">
    <property type="entry name" value="ACYL-COA DEHYDROGENASE"/>
    <property type="match status" value="1"/>
</dbReference>
<dbReference type="GO" id="GO:0008470">
    <property type="term" value="F:3-methylbutanoyl-CoA dehydrogenase activity"/>
    <property type="evidence" value="ECO:0007669"/>
    <property type="project" value="TreeGrafter"/>
</dbReference>
<dbReference type="Pfam" id="PF08028">
    <property type="entry name" value="Acyl-CoA_dh_2"/>
    <property type="match status" value="1"/>
</dbReference>
<evidence type="ECO:0000313" key="6">
    <source>
        <dbReference type="Proteomes" id="UP001161757"/>
    </source>
</evidence>
<dbReference type="InterPro" id="IPR037069">
    <property type="entry name" value="AcylCoA_DH/ox_N_sf"/>
</dbReference>
<dbReference type="GO" id="GO:0050660">
    <property type="term" value="F:flavin adenine dinucleotide binding"/>
    <property type="evidence" value="ECO:0007669"/>
    <property type="project" value="InterPro"/>
</dbReference>
<keyword evidence="1" id="KW-0285">Flavoprotein</keyword>
<dbReference type="InterPro" id="IPR036250">
    <property type="entry name" value="AcylCo_DH-like_C"/>
</dbReference>
<dbReference type="PANTHER" id="PTHR43884:SF12">
    <property type="entry name" value="ISOVALERYL-COA DEHYDROGENASE, MITOCHONDRIAL-RELATED"/>
    <property type="match status" value="1"/>
</dbReference>
<feature type="domain" description="Acyl-CoA dehydrogenase C-terminal" evidence="4">
    <location>
        <begin position="315"/>
        <end position="457"/>
    </location>
</feature>
<protein>
    <recommendedName>
        <fullName evidence="7">Thermophilic desulfurizing enzyme family protein</fullName>
    </recommendedName>
</protein>
<organism evidence="5 6">
    <name type="scientific">Exophiala dermatitidis</name>
    <name type="common">Black yeast-like fungus</name>
    <name type="synonym">Wangiella dermatitidis</name>
    <dbReference type="NCBI Taxonomy" id="5970"/>
    <lineage>
        <taxon>Eukaryota</taxon>
        <taxon>Fungi</taxon>
        <taxon>Dikarya</taxon>
        <taxon>Ascomycota</taxon>
        <taxon>Pezizomycotina</taxon>
        <taxon>Eurotiomycetes</taxon>
        <taxon>Chaetothyriomycetidae</taxon>
        <taxon>Chaetothyriales</taxon>
        <taxon>Herpotrichiellaceae</taxon>
        <taxon>Exophiala</taxon>
    </lineage>
</organism>
<evidence type="ECO:0000256" key="2">
    <source>
        <dbReference type="ARBA" id="ARBA00023002"/>
    </source>
</evidence>
<evidence type="ECO:0000256" key="1">
    <source>
        <dbReference type="ARBA" id="ARBA00022630"/>
    </source>
</evidence>
<evidence type="ECO:0000259" key="3">
    <source>
        <dbReference type="Pfam" id="PF02771"/>
    </source>
</evidence>
<dbReference type="SUPFAM" id="SSF56645">
    <property type="entry name" value="Acyl-CoA dehydrogenase NM domain-like"/>
    <property type="match status" value="1"/>
</dbReference>